<dbReference type="InterPro" id="IPR032774">
    <property type="entry name" value="WG_beta_rep"/>
</dbReference>
<evidence type="ECO:0000313" key="2">
    <source>
        <dbReference type="Proteomes" id="UP001228403"/>
    </source>
</evidence>
<comment type="caution">
    <text evidence="1">The sequence shown here is derived from an EMBL/GenBank/DDBJ whole genome shotgun (WGS) entry which is preliminary data.</text>
</comment>
<dbReference type="Proteomes" id="UP001228403">
    <property type="component" value="Unassembled WGS sequence"/>
</dbReference>
<dbReference type="Pfam" id="PF14903">
    <property type="entry name" value="WG_beta_rep"/>
    <property type="match status" value="2"/>
</dbReference>
<dbReference type="PANTHER" id="PTHR37841">
    <property type="entry name" value="GLR2918 PROTEIN"/>
    <property type="match status" value="1"/>
</dbReference>
<sequence length="646" mass="74215">MKRTIVKQSLLLFIMLLFNGITVFSQVLSPKNKPENGKWGYVDESGKWVVKAKYTHTYPFKYGVGCVEKDGKIGFVNEKGKEILKCRFEKDAVVSKDYIFVKDANLSSTFYMYDLNRRSKRSCMIKNKKETKKGVTIIEVNFESLDPTSSYITYREEKNFFVIDKDGNVGQVALDKNFRDQTSLYYKQFEDFSFFSNGNLYSPSGKHILNFEGNLSYMSEGNLGSIVRVAGNGYFFVQGYLGNDPKQLGLWLVSPEDSVYSVPESLNKFLLPGTCFIYNPAGGYKMFYNNMTESDTYEAVEKEEYDRYEAYKAFKRIISGAYSSEVGYKLYKNGEWDYLYEGSKIDLDLKGSREDADNLKMIVASWTQRRPFFAIKNENGKFDLYDPIEKTAVVSDCDSIKYLCDDFAACYQGGYVSLFSANKNKVVVPSGRFSYIASFHDVFWVEENGKRGMMSKESCKLLIPCVYDRLYSKTNSSYATEGDKELDYVYAKKDGKMGILDRKTGKEIVPCRYASVQQEYGLGDIFRVSNDDKAFGLFHKGKMILPIKEYSSRYDYENTHFVYNLLFGIFVWDKNDKVGAVDYDGRQIVPFAFDGYEVGRNVIFYAQKPGKVIWTVYSLVTKKVVISKTFNPADEWGMTRFCASYL</sequence>
<gene>
    <name evidence="1" type="ORF">QUW02_02430</name>
</gene>
<reference evidence="1 2" key="1">
    <citation type="submission" date="2023-06" db="EMBL/GenBank/DDBJ databases">
        <authorList>
            <person name="Zeman M."/>
            <person name="Kubasova T."/>
            <person name="Jahodarova E."/>
            <person name="Nykrynova M."/>
            <person name="Rychlik I."/>
        </authorList>
    </citation>
    <scope>NUCLEOTIDE SEQUENCE [LARGE SCALE GENOMIC DNA]</scope>
    <source>
        <strain evidence="1 2">ET4</strain>
    </source>
</reference>
<dbReference type="PANTHER" id="PTHR37841:SF1">
    <property type="entry name" value="DUF3298 DOMAIN-CONTAINING PROTEIN"/>
    <property type="match status" value="1"/>
</dbReference>
<keyword evidence="2" id="KW-1185">Reference proteome</keyword>
<protein>
    <submittedName>
        <fullName evidence="1">WG repeat-containing protein</fullName>
    </submittedName>
</protein>
<accession>A0ABT7U2P2</accession>
<evidence type="ECO:0000313" key="1">
    <source>
        <dbReference type="EMBL" id="MDM8144795.1"/>
    </source>
</evidence>
<organism evidence="1 2">
    <name type="scientific">Bacteroides eggerthii</name>
    <dbReference type="NCBI Taxonomy" id="28111"/>
    <lineage>
        <taxon>Bacteria</taxon>
        <taxon>Pseudomonadati</taxon>
        <taxon>Bacteroidota</taxon>
        <taxon>Bacteroidia</taxon>
        <taxon>Bacteroidales</taxon>
        <taxon>Bacteroidaceae</taxon>
        <taxon>Bacteroides</taxon>
    </lineage>
</organism>
<reference evidence="2" key="2">
    <citation type="submission" date="2023-07" db="EMBL/GenBank/DDBJ databases">
        <title>Identification and characterization of horizontal gene transfer across gut microbiota members of farm animals based on homology search.</title>
        <authorList>
            <person name="Schwarzerova J."/>
            <person name="Nykrynova M."/>
            <person name="Jureckova K."/>
            <person name="Cejkova D."/>
            <person name="Rychlik I."/>
        </authorList>
    </citation>
    <scope>NUCLEOTIDE SEQUENCE [LARGE SCALE GENOMIC DNA]</scope>
    <source>
        <strain evidence="2">ET4</strain>
    </source>
</reference>
<dbReference type="EMBL" id="JAUDCF010000003">
    <property type="protein sequence ID" value="MDM8144795.1"/>
    <property type="molecule type" value="Genomic_DNA"/>
</dbReference>
<proteinExistence type="predicted"/>
<name>A0ABT7U2P2_9BACE</name>